<evidence type="ECO:0000313" key="1">
    <source>
        <dbReference type="EMBL" id="KAH6922628.1"/>
    </source>
</evidence>
<sequence length="112" mass="12721">MLILQARRQLWKQLFHPFPRIRWIVNTRLESHHMSVQEVLPVVPDHDGSSHIIMAQAPGIMMSARCQNNVDRKARSAKTRILTDTMDLSEHQGQVTQVRTDSAAAGNDLTLV</sequence>
<comment type="caution">
    <text evidence="1">The sequence shown here is derived from an EMBL/GenBank/DDBJ whole genome shotgun (WGS) entry which is preliminary data.</text>
</comment>
<reference evidence="1" key="1">
    <citation type="submission" date="2020-05" db="EMBL/GenBank/DDBJ databases">
        <title>Large-scale comparative analyses of tick genomes elucidate their genetic diversity and vector capacities.</title>
        <authorList>
            <person name="Jia N."/>
            <person name="Wang J."/>
            <person name="Shi W."/>
            <person name="Du L."/>
            <person name="Sun Y."/>
            <person name="Zhan W."/>
            <person name="Jiang J."/>
            <person name="Wang Q."/>
            <person name="Zhang B."/>
            <person name="Ji P."/>
            <person name="Sakyi L.B."/>
            <person name="Cui X."/>
            <person name="Yuan T."/>
            <person name="Jiang B."/>
            <person name="Yang W."/>
            <person name="Lam T.T.-Y."/>
            <person name="Chang Q."/>
            <person name="Ding S."/>
            <person name="Wang X."/>
            <person name="Zhu J."/>
            <person name="Ruan X."/>
            <person name="Zhao L."/>
            <person name="Wei J."/>
            <person name="Que T."/>
            <person name="Du C."/>
            <person name="Cheng J."/>
            <person name="Dai P."/>
            <person name="Han X."/>
            <person name="Huang E."/>
            <person name="Gao Y."/>
            <person name="Liu J."/>
            <person name="Shao H."/>
            <person name="Ye R."/>
            <person name="Li L."/>
            <person name="Wei W."/>
            <person name="Wang X."/>
            <person name="Wang C."/>
            <person name="Yang T."/>
            <person name="Huo Q."/>
            <person name="Li W."/>
            <person name="Guo W."/>
            <person name="Chen H."/>
            <person name="Zhou L."/>
            <person name="Ni X."/>
            <person name="Tian J."/>
            <person name="Zhou Y."/>
            <person name="Sheng Y."/>
            <person name="Liu T."/>
            <person name="Pan Y."/>
            <person name="Xia L."/>
            <person name="Li J."/>
            <person name="Zhao F."/>
            <person name="Cao W."/>
        </authorList>
    </citation>
    <scope>NUCLEOTIDE SEQUENCE</scope>
    <source>
        <strain evidence="1">Hyas-2018</strain>
    </source>
</reference>
<dbReference type="EMBL" id="CM023489">
    <property type="protein sequence ID" value="KAH6922628.1"/>
    <property type="molecule type" value="Genomic_DNA"/>
</dbReference>
<accession>A0ACB7RJN1</accession>
<name>A0ACB7RJN1_HYAAI</name>
<dbReference type="Proteomes" id="UP000821845">
    <property type="component" value="Chromosome 9"/>
</dbReference>
<evidence type="ECO:0000313" key="2">
    <source>
        <dbReference type="Proteomes" id="UP000821845"/>
    </source>
</evidence>
<keyword evidence="2" id="KW-1185">Reference proteome</keyword>
<proteinExistence type="predicted"/>
<protein>
    <submittedName>
        <fullName evidence="1">Uncharacterized protein</fullName>
    </submittedName>
</protein>
<organism evidence="1 2">
    <name type="scientific">Hyalomma asiaticum</name>
    <name type="common">Tick</name>
    <dbReference type="NCBI Taxonomy" id="266040"/>
    <lineage>
        <taxon>Eukaryota</taxon>
        <taxon>Metazoa</taxon>
        <taxon>Ecdysozoa</taxon>
        <taxon>Arthropoda</taxon>
        <taxon>Chelicerata</taxon>
        <taxon>Arachnida</taxon>
        <taxon>Acari</taxon>
        <taxon>Parasitiformes</taxon>
        <taxon>Ixodida</taxon>
        <taxon>Ixodoidea</taxon>
        <taxon>Ixodidae</taxon>
        <taxon>Hyalomminae</taxon>
        <taxon>Hyalomma</taxon>
    </lineage>
</organism>
<gene>
    <name evidence="1" type="ORF">HPB50_017358</name>
</gene>